<evidence type="ECO:0000256" key="1">
    <source>
        <dbReference type="SAM" id="MobiDB-lite"/>
    </source>
</evidence>
<feature type="compositionally biased region" description="Polar residues" evidence="1">
    <location>
        <begin position="65"/>
        <end position="75"/>
    </location>
</feature>
<keyword evidence="3" id="KW-1185">Reference proteome</keyword>
<dbReference type="EMBL" id="JACETU010000009">
    <property type="protein sequence ID" value="KAF7421276.1"/>
    <property type="molecule type" value="Genomic_DNA"/>
</dbReference>
<gene>
    <name evidence="2" type="ORF">PC9H_011798</name>
</gene>
<sequence length="124" mass="13503">MKTTSTTWKPPQPHTHIPSNISSPNAKPPLPTAPTYHLPHAIPHVHPPPPTPDPSPSPLPEYLSNNNQPSQRRLSTSRIVTLPWVLDAATPHSFSPAARRQHLSSPSASILALSPISQPRIRSL</sequence>
<dbReference type="RefSeq" id="XP_036627134.1">
    <property type="nucleotide sequence ID" value="XM_036781279.1"/>
</dbReference>
<comment type="caution">
    <text evidence="2">The sequence shown here is derived from an EMBL/GenBank/DDBJ whole genome shotgun (WGS) entry which is preliminary data.</text>
</comment>
<feature type="compositionally biased region" description="Pro residues" evidence="1">
    <location>
        <begin position="45"/>
        <end position="59"/>
    </location>
</feature>
<reference evidence="2" key="1">
    <citation type="submission" date="2019-07" db="EMBL/GenBank/DDBJ databases">
        <authorList>
            <person name="Palmer J.M."/>
        </authorList>
    </citation>
    <scope>NUCLEOTIDE SEQUENCE</scope>
    <source>
        <strain evidence="2">PC9</strain>
    </source>
</reference>
<dbReference type="VEuPathDB" id="FungiDB:PC9H_011798"/>
<feature type="region of interest" description="Disordered" evidence="1">
    <location>
        <begin position="1"/>
        <end position="75"/>
    </location>
</feature>
<name>A0A8H6ZJD4_PLEOS</name>
<dbReference type="Proteomes" id="UP000623687">
    <property type="component" value="Unassembled WGS sequence"/>
</dbReference>
<accession>A0A8H6ZJD4</accession>
<evidence type="ECO:0000313" key="3">
    <source>
        <dbReference type="Proteomes" id="UP000623687"/>
    </source>
</evidence>
<proteinExistence type="predicted"/>
<organism evidence="2 3">
    <name type="scientific">Pleurotus ostreatus</name>
    <name type="common">Oyster mushroom</name>
    <name type="synonym">White-rot fungus</name>
    <dbReference type="NCBI Taxonomy" id="5322"/>
    <lineage>
        <taxon>Eukaryota</taxon>
        <taxon>Fungi</taxon>
        <taxon>Dikarya</taxon>
        <taxon>Basidiomycota</taxon>
        <taxon>Agaricomycotina</taxon>
        <taxon>Agaricomycetes</taxon>
        <taxon>Agaricomycetidae</taxon>
        <taxon>Agaricales</taxon>
        <taxon>Pleurotineae</taxon>
        <taxon>Pleurotaceae</taxon>
        <taxon>Pleurotus</taxon>
    </lineage>
</organism>
<dbReference type="GeneID" id="59381616"/>
<evidence type="ECO:0000313" key="2">
    <source>
        <dbReference type="EMBL" id="KAF7421276.1"/>
    </source>
</evidence>
<dbReference type="AlphaFoldDB" id="A0A8H6ZJD4"/>
<protein>
    <submittedName>
        <fullName evidence="2">Uncharacterized protein</fullName>
    </submittedName>
</protein>